<reference evidence="6" key="2">
    <citation type="submission" date="2015-01" db="EMBL/GenBank/DDBJ databases">
        <title>Evolutionary Origins and Diversification of the Mycorrhizal Mutualists.</title>
        <authorList>
            <consortium name="DOE Joint Genome Institute"/>
            <consortium name="Mycorrhizal Genomics Consortium"/>
            <person name="Kohler A."/>
            <person name="Kuo A."/>
            <person name="Nagy L.G."/>
            <person name="Floudas D."/>
            <person name="Copeland A."/>
            <person name="Barry K.W."/>
            <person name="Cichocki N."/>
            <person name="Veneault-Fourrey C."/>
            <person name="LaButti K."/>
            <person name="Lindquist E.A."/>
            <person name="Lipzen A."/>
            <person name="Lundell T."/>
            <person name="Morin E."/>
            <person name="Murat C."/>
            <person name="Riley R."/>
            <person name="Ohm R."/>
            <person name="Sun H."/>
            <person name="Tunlid A."/>
            <person name="Henrissat B."/>
            <person name="Grigoriev I.V."/>
            <person name="Hibbett D.S."/>
            <person name="Martin F."/>
        </authorList>
    </citation>
    <scope>NUCLEOTIDE SEQUENCE [LARGE SCALE GENOMIC DNA]</scope>
    <source>
        <strain evidence="6">Foug A</strain>
    </source>
</reference>
<dbReference type="SMART" id="SM00343">
    <property type="entry name" value="ZnF_C2HC"/>
    <property type="match status" value="1"/>
</dbReference>
<sequence>MVQWPSNSAFRKGITCYNCRVEGHLASECKQPRKDKGKAPQAHLYAVDVRENEGDAPNGEEIGEVHSTDLDNENTHDTTHDAQEEEPEVEHLNTYSIIDEEEEDDELVRYLGAMRPVEEEPEEPDDEHVVQCYSMGVIHDKEVSPPAATSELTPVPPEDEGTPPPGPEDTQSADAQELQPRWTWGLSYAAIHWDSCVVCSAYMHHLSEVLWNHVPSAEDAVWQPELHAQREYDRGWDECGQAQMQCDWMPARASTLCAVQVGPSPYPTTSQMGMTGQTPPIGVRVQDLDPGLITIRAVGPLSMVAGVEGGHDSFKDEIWHITENIGFRDERGERPGRGSPETSAPTSMLGEMRPQALTETNILHYEDDTVIIVRGNGRETVISSREWDGDRAPAHIQRRLATMTTEPVAHAFQYALQMGNLQGTALCPLIPAGARACVTIEAMIQGCCALTMIDTGSMGNFIDPAFMMVTRLHTVPLKQQLTLQLGCVGSRSKITHGAHAQLAIGAFSAQIYFDITNIDCYDCILGIPFLWQNAAIVDFG</sequence>
<dbReference type="InterPro" id="IPR036875">
    <property type="entry name" value="Znf_CCHC_sf"/>
</dbReference>
<proteinExistence type="predicted"/>
<dbReference type="CDD" id="cd00303">
    <property type="entry name" value="retropepsin_like"/>
    <property type="match status" value="1"/>
</dbReference>
<keyword evidence="2" id="KW-0862">Zinc</keyword>
<dbReference type="GO" id="GO:0008270">
    <property type="term" value="F:zinc ion binding"/>
    <property type="evidence" value="ECO:0007669"/>
    <property type="project" value="UniProtKB-KW"/>
</dbReference>
<dbReference type="PROSITE" id="PS50158">
    <property type="entry name" value="ZF_CCHC"/>
    <property type="match status" value="1"/>
</dbReference>
<feature type="domain" description="CCHC-type" evidence="4">
    <location>
        <begin position="16"/>
        <end position="31"/>
    </location>
</feature>
<dbReference type="Pfam" id="PF00098">
    <property type="entry name" value="zf-CCHC"/>
    <property type="match status" value="1"/>
</dbReference>
<dbReference type="InParanoid" id="A0A0C3EDN0"/>
<dbReference type="SUPFAM" id="SSF57756">
    <property type="entry name" value="Retrovirus zinc finger-like domains"/>
    <property type="match status" value="1"/>
</dbReference>
<keyword evidence="6" id="KW-1185">Reference proteome</keyword>
<dbReference type="OrthoDB" id="2685257at2759"/>
<feature type="compositionally biased region" description="Basic and acidic residues" evidence="3">
    <location>
        <begin position="63"/>
        <end position="82"/>
    </location>
</feature>
<feature type="region of interest" description="Disordered" evidence="3">
    <location>
        <begin position="50"/>
        <end position="90"/>
    </location>
</feature>
<dbReference type="InterPro" id="IPR021109">
    <property type="entry name" value="Peptidase_aspartic_dom_sf"/>
</dbReference>
<evidence type="ECO:0000256" key="1">
    <source>
        <dbReference type="ARBA" id="ARBA00022664"/>
    </source>
</evidence>
<feature type="region of interest" description="Disordered" evidence="3">
    <location>
        <begin position="329"/>
        <end position="349"/>
    </location>
</feature>
<accession>A0A0C3EDN0</accession>
<protein>
    <recommendedName>
        <fullName evidence="4">CCHC-type domain-containing protein</fullName>
    </recommendedName>
</protein>
<evidence type="ECO:0000256" key="3">
    <source>
        <dbReference type="SAM" id="MobiDB-lite"/>
    </source>
</evidence>
<name>A0A0C3EDN0_9AGAM</name>
<dbReference type="GO" id="GO:0003676">
    <property type="term" value="F:nucleic acid binding"/>
    <property type="evidence" value="ECO:0007669"/>
    <property type="project" value="InterPro"/>
</dbReference>
<dbReference type="GO" id="GO:0006397">
    <property type="term" value="P:mRNA processing"/>
    <property type="evidence" value="ECO:0007669"/>
    <property type="project" value="UniProtKB-KW"/>
</dbReference>
<organism evidence="5 6">
    <name type="scientific">Scleroderma citrinum Foug A</name>
    <dbReference type="NCBI Taxonomy" id="1036808"/>
    <lineage>
        <taxon>Eukaryota</taxon>
        <taxon>Fungi</taxon>
        <taxon>Dikarya</taxon>
        <taxon>Basidiomycota</taxon>
        <taxon>Agaricomycotina</taxon>
        <taxon>Agaricomycetes</taxon>
        <taxon>Agaricomycetidae</taxon>
        <taxon>Boletales</taxon>
        <taxon>Sclerodermatineae</taxon>
        <taxon>Sclerodermataceae</taxon>
        <taxon>Scleroderma</taxon>
    </lineage>
</organism>
<dbReference type="AlphaFoldDB" id="A0A0C3EDN0"/>
<evidence type="ECO:0000259" key="4">
    <source>
        <dbReference type="PROSITE" id="PS50158"/>
    </source>
</evidence>
<dbReference type="EMBL" id="KN822004">
    <property type="protein sequence ID" value="KIM70775.1"/>
    <property type="molecule type" value="Genomic_DNA"/>
</dbReference>
<dbReference type="Gene3D" id="2.40.70.10">
    <property type="entry name" value="Acid Proteases"/>
    <property type="match status" value="1"/>
</dbReference>
<feature type="region of interest" description="Disordered" evidence="3">
    <location>
        <begin position="141"/>
        <end position="176"/>
    </location>
</feature>
<dbReference type="HOGENOM" id="CLU_481995_0_0_1"/>
<reference evidence="5 6" key="1">
    <citation type="submission" date="2014-04" db="EMBL/GenBank/DDBJ databases">
        <authorList>
            <consortium name="DOE Joint Genome Institute"/>
            <person name="Kuo A."/>
            <person name="Kohler A."/>
            <person name="Nagy L.G."/>
            <person name="Floudas D."/>
            <person name="Copeland A."/>
            <person name="Barry K.W."/>
            <person name="Cichocki N."/>
            <person name="Veneault-Fourrey C."/>
            <person name="LaButti K."/>
            <person name="Lindquist E.A."/>
            <person name="Lipzen A."/>
            <person name="Lundell T."/>
            <person name="Morin E."/>
            <person name="Murat C."/>
            <person name="Sun H."/>
            <person name="Tunlid A."/>
            <person name="Henrissat B."/>
            <person name="Grigoriev I.V."/>
            <person name="Hibbett D.S."/>
            <person name="Martin F."/>
            <person name="Nordberg H.P."/>
            <person name="Cantor M.N."/>
            <person name="Hua S.X."/>
        </authorList>
    </citation>
    <scope>NUCLEOTIDE SEQUENCE [LARGE SCALE GENOMIC DNA]</scope>
    <source>
        <strain evidence="5 6">Foug A</strain>
    </source>
</reference>
<evidence type="ECO:0000313" key="6">
    <source>
        <dbReference type="Proteomes" id="UP000053989"/>
    </source>
</evidence>
<evidence type="ECO:0000256" key="2">
    <source>
        <dbReference type="PROSITE-ProRule" id="PRU00047"/>
    </source>
</evidence>
<gene>
    <name evidence="5" type="ORF">SCLCIDRAFT_18803</name>
</gene>
<dbReference type="Proteomes" id="UP000053989">
    <property type="component" value="Unassembled WGS sequence"/>
</dbReference>
<keyword evidence="2" id="KW-0479">Metal-binding</keyword>
<keyword evidence="1" id="KW-0507">mRNA processing</keyword>
<dbReference type="Gene3D" id="4.10.60.10">
    <property type="entry name" value="Zinc finger, CCHC-type"/>
    <property type="match status" value="1"/>
</dbReference>
<dbReference type="InterPro" id="IPR001878">
    <property type="entry name" value="Znf_CCHC"/>
</dbReference>
<evidence type="ECO:0000313" key="5">
    <source>
        <dbReference type="EMBL" id="KIM70775.1"/>
    </source>
</evidence>
<keyword evidence="2" id="KW-0863">Zinc-finger</keyword>